<dbReference type="InterPro" id="IPR037020">
    <property type="entry name" value="Hemocyanin_C_sf"/>
</dbReference>
<sequence>MATENTHSRTEAEDFGESCELAAVPLALVPEQTQNFICNDLQNATDTTYKNHCHDPVARCLKPKLQKPELSSTHENKPCKLTRLIDEATFTKAYYKTWPFPAVPEAQSLLNLPGLAVSRLISSSTISRSLITTFSVVSIFIFFTTSTFQSAEATLFEQSKCETFGWNAFPVWKYRAKARYVTPLKMNRRMQNEFFELFRGGDRDSSEEDSHEELNLPELHRVSQMCPKDAFFYSLSPNHLEASGIITKMFVDQPSPPEVLELAKLLIHNRHVNPKVWYHGLVGAAQERTDMTGFKLAHPVDALPDVYIPGTLLFKAMDDYRAAAKSKDKGRSNNATSLFTRVKRSPKAIRSKKPTKTSLKNDTIASTFGTIEIGNRSISKDNVESESRGFTHWKQGKGDSDGANVIKKKPKKKKKSQPTEDELFKGNVTEFDDCVVVDGSVGKRNGIENQLWYFREDMMVNQHHWYWHQEYPLNTTMQRPRRAELFFYMHRNLIARYNAERISNGMPLVGEFDIRPGAEIGSAYNSYLADVRSGKFWTPRPPHVPLTDVIHEKDPDFERNIFLGHYNDLYGRLLRSIEVGHLLTGPYSTINIRNTKGIQPLAHTVEATELSVNPLFYDAMGFHNLGHQIIGLQADPFFKSRVPTGVMADTATTMRDPEFYTYHAVVDNIFDRYKKSLPPYQPRGGEYPLRWDGVEILDVSVISQKKGPLNQLRTFWSTRRFELSPGVDQSIHKGDVDVDICAVHLNHEPFEYKITVTLDPCAHTKSNKGTVRIFLAPRYNEHGLRFSMKAQRRLMIQMDVFPVDLRVGRNVIFRSSLDSNVAKPWSKSISEYLDSSKNPTNADYCGCGWPVHLLIPKGTHKGLPFDLFAMITNFDEDYVEENPDDLYIPEPCNSPYIYCGIPWRKYPDARPMGYPFDRSPPKIPIECPPGMGSVLTLLCRIFRFFWYTKVHTLEEYVKIAPNMVATVVSRKLDLKF</sequence>
<dbReference type="PRINTS" id="PR00187">
    <property type="entry name" value="HAEMOCYANIN"/>
</dbReference>
<gene>
    <name evidence="5" type="ORF">ODALV1_LOCUS21080</name>
</gene>
<evidence type="ECO:0000256" key="2">
    <source>
        <dbReference type="ARBA" id="ARBA00022761"/>
    </source>
</evidence>
<dbReference type="InterPro" id="IPR005203">
    <property type="entry name" value="Hemocyanin_C"/>
</dbReference>
<dbReference type="PROSITE" id="PS00210">
    <property type="entry name" value="HEMOCYANIN_2"/>
    <property type="match status" value="1"/>
</dbReference>
<protein>
    <recommendedName>
        <fullName evidence="4">Tyrosinase copper-binding domain-containing protein</fullName>
    </recommendedName>
</protein>
<dbReference type="Gene3D" id="1.10.1280.10">
    <property type="entry name" value="Di-copper center containing domain from catechol oxidase"/>
    <property type="match status" value="1"/>
</dbReference>
<keyword evidence="6" id="KW-1185">Reference proteome</keyword>
<feature type="compositionally biased region" description="Basic and acidic residues" evidence="3">
    <location>
        <begin position="379"/>
        <end position="389"/>
    </location>
</feature>
<dbReference type="InterPro" id="IPR000896">
    <property type="entry name" value="Hemocyanin/hexamerin_mid_dom"/>
</dbReference>
<evidence type="ECO:0000256" key="1">
    <source>
        <dbReference type="ARBA" id="ARBA00009470"/>
    </source>
</evidence>
<comment type="caution">
    <text evidence="5">The sequence shown here is derived from an EMBL/GenBank/DDBJ whole genome shotgun (WGS) entry which is preliminary data.</text>
</comment>
<organism evidence="5 6">
    <name type="scientific">Orchesella dallaii</name>
    <dbReference type="NCBI Taxonomy" id="48710"/>
    <lineage>
        <taxon>Eukaryota</taxon>
        <taxon>Metazoa</taxon>
        <taxon>Ecdysozoa</taxon>
        <taxon>Arthropoda</taxon>
        <taxon>Hexapoda</taxon>
        <taxon>Collembola</taxon>
        <taxon>Entomobryomorpha</taxon>
        <taxon>Entomobryoidea</taxon>
        <taxon>Orchesellidae</taxon>
        <taxon>Orchesellinae</taxon>
        <taxon>Orchesella</taxon>
    </lineage>
</organism>
<keyword evidence="2" id="KW-0758">Storage protein</keyword>
<dbReference type="PANTHER" id="PTHR11511">
    <property type="entry name" value="LARVAL STORAGE PROTEIN/PHENOLOXIDASE"/>
    <property type="match status" value="1"/>
</dbReference>
<accession>A0ABP1RBR8</accession>
<reference evidence="5 6" key="1">
    <citation type="submission" date="2024-08" db="EMBL/GenBank/DDBJ databases">
        <authorList>
            <person name="Cucini C."/>
            <person name="Frati F."/>
        </authorList>
    </citation>
    <scope>NUCLEOTIDE SEQUENCE [LARGE SCALE GENOMIC DNA]</scope>
</reference>
<dbReference type="Pfam" id="PF00372">
    <property type="entry name" value="Hemocyanin_M"/>
    <property type="match status" value="1"/>
</dbReference>
<dbReference type="SUPFAM" id="SSF81296">
    <property type="entry name" value="E set domains"/>
    <property type="match status" value="1"/>
</dbReference>
<evidence type="ECO:0000313" key="5">
    <source>
        <dbReference type="EMBL" id="CAL8125691.1"/>
    </source>
</evidence>
<dbReference type="InterPro" id="IPR013788">
    <property type="entry name" value="Hemocyanin/hexamerin"/>
</dbReference>
<dbReference type="PROSITE" id="PS00209">
    <property type="entry name" value="HEMOCYANIN_1"/>
    <property type="match status" value="1"/>
</dbReference>
<dbReference type="Gene3D" id="1.20.1370.10">
    <property type="entry name" value="Hemocyanin, N-terminal domain"/>
    <property type="match status" value="1"/>
</dbReference>
<evidence type="ECO:0000259" key="4">
    <source>
        <dbReference type="PROSITE" id="PS00498"/>
    </source>
</evidence>
<evidence type="ECO:0000256" key="3">
    <source>
        <dbReference type="SAM" id="MobiDB-lite"/>
    </source>
</evidence>
<feature type="region of interest" description="Disordered" evidence="3">
    <location>
        <begin position="379"/>
        <end position="421"/>
    </location>
</feature>
<dbReference type="InterPro" id="IPR008922">
    <property type="entry name" value="Di-copper_centre_dom_sf"/>
</dbReference>
<name>A0ABP1RBR8_9HEXA</name>
<dbReference type="InterPro" id="IPR014756">
    <property type="entry name" value="Ig_E-set"/>
</dbReference>
<dbReference type="Gene3D" id="2.60.40.1520">
    <property type="entry name" value="Hemocyanin, C-terminal domain"/>
    <property type="match status" value="1"/>
</dbReference>
<dbReference type="EMBL" id="CAXLJM020000069">
    <property type="protein sequence ID" value="CAL8125691.1"/>
    <property type="molecule type" value="Genomic_DNA"/>
</dbReference>
<proteinExistence type="inferred from homology"/>
<feature type="compositionally biased region" description="Basic residues" evidence="3">
    <location>
        <begin position="341"/>
        <end position="355"/>
    </location>
</feature>
<dbReference type="Proteomes" id="UP001642540">
    <property type="component" value="Unassembled WGS sequence"/>
</dbReference>
<dbReference type="PROSITE" id="PS00498">
    <property type="entry name" value="TYROSINASE_2"/>
    <property type="match status" value="1"/>
</dbReference>
<dbReference type="PANTHER" id="PTHR11511:SF5">
    <property type="entry name" value="FAT-BODY PROTEIN 1-RELATED"/>
    <property type="match status" value="1"/>
</dbReference>
<feature type="compositionally biased region" description="Basic residues" evidence="3">
    <location>
        <begin position="406"/>
        <end position="416"/>
    </location>
</feature>
<feature type="domain" description="Tyrosinase copper-binding" evidence="4">
    <location>
        <begin position="656"/>
        <end position="667"/>
    </location>
</feature>
<evidence type="ECO:0000313" key="6">
    <source>
        <dbReference type="Proteomes" id="UP001642540"/>
    </source>
</evidence>
<dbReference type="InterPro" id="IPR036697">
    <property type="entry name" value="Hemocyanin_N_sf"/>
</dbReference>
<feature type="region of interest" description="Disordered" evidence="3">
    <location>
        <begin position="324"/>
        <end position="358"/>
    </location>
</feature>
<dbReference type="InterPro" id="IPR002227">
    <property type="entry name" value="Tyrosinase_Cu-bd"/>
</dbReference>
<dbReference type="Pfam" id="PF03723">
    <property type="entry name" value="Hemocyanin_C"/>
    <property type="match status" value="1"/>
</dbReference>
<comment type="similarity">
    <text evidence="1">Belongs to the tyrosinase family. Hemocyanin subfamily.</text>
</comment>
<dbReference type="SUPFAM" id="SSF48056">
    <property type="entry name" value="Di-copper centre-containing domain"/>
    <property type="match status" value="1"/>
</dbReference>